<sequence>MKRFVLPIILVVLSLIMMMGSTETRIHRASFFSKTIFFPISSSLESIKTNATLKKEVQQLSKQLTETKLENLKLRNIIMESQTRESITFDTGQVELVLAEVIGYSGPFQQRNLIVNKGSLNGIKPELPVISTNGIVGKVVTVASDHSIVLPFTNPRFQLPVMDKDTGVQGILQADINGKIYMNMIKIGSQISVGDTIVTSNLSDLYPKSYPVG</sequence>
<organism evidence="1 2">
    <name type="scientific">Candidatus Syntrophosphaera thermopropionivorans</name>
    <dbReference type="NCBI Taxonomy" id="2593015"/>
    <lineage>
        <taxon>Bacteria</taxon>
        <taxon>Pseudomonadati</taxon>
        <taxon>Candidatus Cloacimonadota</taxon>
        <taxon>Candidatus Cloacimonadia</taxon>
        <taxon>Candidatus Cloacimonadales</taxon>
        <taxon>Candidatus Cloacimonadaceae</taxon>
        <taxon>Candidatus Syntrophosphaera</taxon>
    </lineage>
</organism>
<protein>
    <submittedName>
        <fullName evidence="1">Rod shape-determining protein MreC</fullName>
    </submittedName>
</protein>
<name>A0AC61QHJ7_9BACT</name>
<reference evidence="1" key="1">
    <citation type="submission" date="2019-03" db="EMBL/GenBank/DDBJ databases">
        <title>Candidatus Syntrophosphaera thermopropionivorans: a novel player in syntrophic propionate oxidation during anaerobic digestion.</title>
        <authorList>
            <person name="Dyksma S."/>
        </authorList>
    </citation>
    <scope>NUCLEOTIDE SEQUENCE</scope>
    <source>
        <strain evidence="1">W5</strain>
    </source>
</reference>
<comment type="caution">
    <text evidence="1">The sequence shown here is derived from an EMBL/GenBank/DDBJ whole genome shotgun (WGS) entry which is preliminary data.</text>
</comment>
<feature type="non-terminal residue" evidence="1">
    <location>
        <position position="213"/>
    </location>
</feature>
<evidence type="ECO:0000313" key="1">
    <source>
        <dbReference type="EMBL" id="TDF72423.1"/>
    </source>
</evidence>
<evidence type="ECO:0000313" key="2">
    <source>
        <dbReference type="Proteomes" id="UP000294588"/>
    </source>
</evidence>
<keyword evidence="2" id="KW-1185">Reference proteome</keyword>
<proteinExistence type="predicted"/>
<dbReference type="EMBL" id="SMOG01000052">
    <property type="protein sequence ID" value="TDF72423.1"/>
    <property type="molecule type" value="Genomic_DNA"/>
</dbReference>
<gene>
    <name evidence="1" type="ORF">E0946_07155</name>
</gene>
<dbReference type="Proteomes" id="UP000294588">
    <property type="component" value="Unassembled WGS sequence"/>
</dbReference>
<accession>A0AC61QHJ7</accession>